<dbReference type="PANTHER" id="PTHR12072:SF5">
    <property type="entry name" value="CWF19-LIKE PROTEIN 2"/>
    <property type="match status" value="1"/>
</dbReference>
<gene>
    <name evidence="2" type="ORF">L9F63_026400</name>
</gene>
<dbReference type="GO" id="GO:0071014">
    <property type="term" value="C:post-mRNA release spliceosomal complex"/>
    <property type="evidence" value="ECO:0007669"/>
    <property type="project" value="TreeGrafter"/>
</dbReference>
<dbReference type="Proteomes" id="UP001233999">
    <property type="component" value="Unassembled WGS sequence"/>
</dbReference>
<sequence length="105" mass="12072">MLIECVPMDKEVGDLAPIYFKKAILECETECATNKKLVDLKNKDVRRAVPNGLPFFTVGFGLDPGFAHDHSIWRKQRKDNFDAQRKKVMQFAECCKPYDFTVNNS</sequence>
<organism evidence="2 3">
    <name type="scientific">Diploptera punctata</name>
    <name type="common">Pacific beetle cockroach</name>
    <dbReference type="NCBI Taxonomy" id="6984"/>
    <lineage>
        <taxon>Eukaryota</taxon>
        <taxon>Metazoa</taxon>
        <taxon>Ecdysozoa</taxon>
        <taxon>Arthropoda</taxon>
        <taxon>Hexapoda</taxon>
        <taxon>Insecta</taxon>
        <taxon>Pterygota</taxon>
        <taxon>Neoptera</taxon>
        <taxon>Polyneoptera</taxon>
        <taxon>Dictyoptera</taxon>
        <taxon>Blattodea</taxon>
        <taxon>Blaberoidea</taxon>
        <taxon>Blaberidae</taxon>
        <taxon>Diplopterinae</taxon>
        <taxon>Diploptera</taxon>
    </lineage>
</organism>
<evidence type="ECO:0000256" key="1">
    <source>
        <dbReference type="ARBA" id="ARBA00006795"/>
    </source>
</evidence>
<dbReference type="GO" id="GO:0000398">
    <property type="term" value="P:mRNA splicing, via spliceosome"/>
    <property type="evidence" value="ECO:0007669"/>
    <property type="project" value="TreeGrafter"/>
</dbReference>
<evidence type="ECO:0000313" key="3">
    <source>
        <dbReference type="Proteomes" id="UP001233999"/>
    </source>
</evidence>
<keyword evidence="3" id="KW-1185">Reference proteome</keyword>
<protein>
    <submittedName>
        <fullName evidence="2">Uncharacterized protein</fullName>
    </submittedName>
</protein>
<evidence type="ECO:0000313" key="2">
    <source>
        <dbReference type="EMBL" id="KAJ9599750.1"/>
    </source>
</evidence>
<comment type="caution">
    <text evidence="2">The sequence shown here is derived from an EMBL/GenBank/DDBJ whole genome shotgun (WGS) entry which is preliminary data.</text>
</comment>
<reference evidence="2" key="1">
    <citation type="journal article" date="2023" name="IScience">
        <title>Live-bearing cockroach genome reveals convergent evolutionary mechanisms linked to viviparity in insects and beyond.</title>
        <authorList>
            <person name="Fouks B."/>
            <person name="Harrison M.C."/>
            <person name="Mikhailova A.A."/>
            <person name="Marchal E."/>
            <person name="English S."/>
            <person name="Carruthers M."/>
            <person name="Jennings E.C."/>
            <person name="Chiamaka E.L."/>
            <person name="Frigard R.A."/>
            <person name="Pippel M."/>
            <person name="Attardo G.M."/>
            <person name="Benoit J.B."/>
            <person name="Bornberg-Bauer E."/>
            <person name="Tobe S.S."/>
        </authorList>
    </citation>
    <scope>NUCLEOTIDE SEQUENCE</scope>
    <source>
        <strain evidence="2">Stay&amp;Tobe</strain>
    </source>
</reference>
<dbReference type="PANTHER" id="PTHR12072">
    <property type="entry name" value="CWF19, CELL CYCLE CONTROL PROTEIN"/>
    <property type="match status" value="1"/>
</dbReference>
<dbReference type="AlphaFoldDB" id="A0AAD8AII9"/>
<proteinExistence type="inferred from homology"/>
<dbReference type="InterPro" id="IPR040194">
    <property type="entry name" value="Cwf19-like"/>
</dbReference>
<dbReference type="EMBL" id="JASPKZ010000556">
    <property type="protein sequence ID" value="KAJ9599750.1"/>
    <property type="molecule type" value="Genomic_DNA"/>
</dbReference>
<reference evidence="2" key="2">
    <citation type="submission" date="2023-05" db="EMBL/GenBank/DDBJ databases">
        <authorList>
            <person name="Fouks B."/>
        </authorList>
    </citation>
    <scope>NUCLEOTIDE SEQUENCE</scope>
    <source>
        <strain evidence="2">Stay&amp;Tobe</strain>
        <tissue evidence="2">Testes</tissue>
    </source>
</reference>
<name>A0AAD8AII9_DIPPU</name>
<accession>A0AAD8AII9</accession>
<comment type="similarity">
    <text evidence="1">Belongs to the CWF19 family.</text>
</comment>